<evidence type="ECO:0000313" key="2">
    <source>
        <dbReference type="Proteomes" id="UP000651050"/>
    </source>
</evidence>
<reference evidence="1" key="1">
    <citation type="submission" date="2020-11" db="EMBL/GenBank/DDBJ databases">
        <title>Bacterial whole genome sequence for Caenimonas sp. DR4.4.</title>
        <authorList>
            <person name="Le V."/>
            <person name="Ko S.-R."/>
            <person name="Ahn C.-Y."/>
            <person name="Oh H.-M."/>
        </authorList>
    </citation>
    <scope>NUCLEOTIDE SEQUENCE</scope>
    <source>
        <strain evidence="1">DR4.4</strain>
    </source>
</reference>
<accession>A0A931H7B6</accession>
<keyword evidence="2" id="KW-1185">Reference proteome</keyword>
<dbReference type="RefSeq" id="WP_196987563.1">
    <property type="nucleotide sequence ID" value="NZ_JADWYS010000001.1"/>
</dbReference>
<dbReference type="SUPFAM" id="SSF48452">
    <property type="entry name" value="TPR-like"/>
    <property type="match status" value="1"/>
</dbReference>
<dbReference type="EMBL" id="JADWYS010000001">
    <property type="protein sequence ID" value="MBG9389787.1"/>
    <property type="molecule type" value="Genomic_DNA"/>
</dbReference>
<name>A0A931H7B6_9BURK</name>
<protein>
    <submittedName>
        <fullName evidence="1">Tetratricopeptide repeat protein</fullName>
    </submittedName>
</protein>
<organism evidence="1 2">
    <name type="scientific">Caenimonas aquaedulcis</name>
    <dbReference type="NCBI Taxonomy" id="2793270"/>
    <lineage>
        <taxon>Bacteria</taxon>
        <taxon>Pseudomonadati</taxon>
        <taxon>Pseudomonadota</taxon>
        <taxon>Betaproteobacteria</taxon>
        <taxon>Burkholderiales</taxon>
        <taxon>Comamonadaceae</taxon>
        <taxon>Caenimonas</taxon>
    </lineage>
</organism>
<sequence>MPTQPGELQALSERLLALSIEKACLGDASFHAWRGAVLMALGRPVEAVEPLERALMVNPDLPGAQLDLAQALALQGDRASAIAMLEALRGRADVAGPIRTAIDSQLTAIASAAQAQDLASGGWHGRWRLASLAGGDSNLNNAPAASEITLTIEQQQYTLPLDASSRPKRGGAVLASAQWQGLRINRESLWVVQGEVRARQTADRATSYQQADVAAAWLQAPAAPRQWVARVAGSYLQFGGASLLQAYRASLLRQLAPIAREQSTGMLDPVAGCRPAFGVEFERRRYPSSPAISGLYSGALAGVSCRPAASGDQPGAPSSFVNMELRLGADRPFDEARAGGTYRRSEVRVQWERPLFERGQAGVMWSSTRQSDSAVYNVQLGNFPRQTLRHALQLDASWPLRDGLSLVGTAEATWQRSNIEAFVSRQRSLYVGLRWEMM</sequence>
<evidence type="ECO:0000313" key="1">
    <source>
        <dbReference type="EMBL" id="MBG9389787.1"/>
    </source>
</evidence>
<dbReference type="InterPro" id="IPR011990">
    <property type="entry name" value="TPR-like_helical_dom_sf"/>
</dbReference>
<dbReference type="AlphaFoldDB" id="A0A931H7B6"/>
<proteinExistence type="predicted"/>
<gene>
    <name evidence="1" type="ORF">I5803_17285</name>
</gene>
<dbReference type="Gene3D" id="1.25.40.10">
    <property type="entry name" value="Tetratricopeptide repeat domain"/>
    <property type="match status" value="1"/>
</dbReference>
<comment type="caution">
    <text evidence="1">The sequence shown here is derived from an EMBL/GenBank/DDBJ whole genome shotgun (WGS) entry which is preliminary data.</text>
</comment>
<dbReference type="Proteomes" id="UP000651050">
    <property type="component" value="Unassembled WGS sequence"/>
</dbReference>
<dbReference type="Pfam" id="PF14559">
    <property type="entry name" value="TPR_19"/>
    <property type="match status" value="1"/>
</dbReference>